<dbReference type="PROSITE" id="PS00041">
    <property type="entry name" value="HTH_ARAC_FAMILY_1"/>
    <property type="match status" value="1"/>
</dbReference>
<dbReference type="PROSITE" id="PS01124">
    <property type="entry name" value="HTH_ARAC_FAMILY_2"/>
    <property type="match status" value="1"/>
</dbReference>
<keyword evidence="2" id="KW-0805">Transcription regulation</keyword>
<organism evidence="6 7">
    <name type="scientific">Paraburkholderia susongensis</name>
    <dbReference type="NCBI Taxonomy" id="1515439"/>
    <lineage>
        <taxon>Bacteria</taxon>
        <taxon>Pseudomonadati</taxon>
        <taxon>Pseudomonadota</taxon>
        <taxon>Betaproteobacteria</taxon>
        <taxon>Burkholderiales</taxon>
        <taxon>Burkholderiaceae</taxon>
        <taxon>Paraburkholderia</taxon>
    </lineage>
</organism>
<dbReference type="STRING" id="1515439.SAMN06265784_106381"/>
<dbReference type="InterPro" id="IPR011051">
    <property type="entry name" value="RmlC_Cupin_sf"/>
</dbReference>
<dbReference type="InterPro" id="IPR018062">
    <property type="entry name" value="HTH_AraC-typ_CS"/>
</dbReference>
<dbReference type="SUPFAM" id="SSF46689">
    <property type="entry name" value="Homeodomain-like"/>
    <property type="match status" value="1"/>
</dbReference>
<evidence type="ECO:0000313" key="7">
    <source>
        <dbReference type="Proteomes" id="UP000193228"/>
    </source>
</evidence>
<dbReference type="SUPFAM" id="SSF51182">
    <property type="entry name" value="RmlC-like cupins"/>
    <property type="match status" value="1"/>
</dbReference>
<dbReference type="InterPro" id="IPR014710">
    <property type="entry name" value="RmlC-like_jellyroll"/>
</dbReference>
<dbReference type="RefSeq" id="WP_244196097.1">
    <property type="nucleotide sequence ID" value="NZ_FXAT01000006.1"/>
</dbReference>
<dbReference type="GO" id="GO:0003700">
    <property type="term" value="F:DNA-binding transcription factor activity"/>
    <property type="evidence" value="ECO:0007669"/>
    <property type="project" value="InterPro"/>
</dbReference>
<dbReference type="Gene3D" id="1.10.10.60">
    <property type="entry name" value="Homeodomain-like"/>
    <property type="match status" value="1"/>
</dbReference>
<dbReference type="CDD" id="cd06124">
    <property type="entry name" value="cupin_NimR-like_N"/>
    <property type="match status" value="1"/>
</dbReference>
<keyword evidence="4" id="KW-0804">Transcription</keyword>
<name>A0A1X7LM56_9BURK</name>
<dbReference type="GO" id="GO:0043565">
    <property type="term" value="F:sequence-specific DNA binding"/>
    <property type="evidence" value="ECO:0007669"/>
    <property type="project" value="InterPro"/>
</dbReference>
<sequence>MNGEEKQMRKRELTGVVVAARTFRPGEVSTRHTHDEGQFAYATTGGISMFTDNGNWVVPARRAIWVPANIAHEMHMHGDVTMLNTFIGNGAARLAALPAHCQVYSVSALLTHLLESMLALPTGPSLRRVRLEALLLDELSGMPSLPLNVPLPEDPRLSKACRHILDLPTQTMSVDEMAKMASMSRRTFTRRFREATGLSFVAWRQQVRILEALSRLSLGASVKDVSVDLGYCSTSAFSAAFKQFLGDSPARYLSRYRDPPQVSC</sequence>
<dbReference type="AlphaFoldDB" id="A0A1X7LM56"/>
<feature type="domain" description="HTH araC/xylS-type" evidence="5">
    <location>
        <begin position="158"/>
        <end position="255"/>
    </location>
</feature>
<evidence type="ECO:0000259" key="5">
    <source>
        <dbReference type="PROSITE" id="PS01124"/>
    </source>
</evidence>
<gene>
    <name evidence="6" type="ORF">SAMN06265784_106381</name>
</gene>
<protein>
    <submittedName>
        <fullName evidence="6">Transcriptional regulator, AraC family</fullName>
    </submittedName>
</protein>
<dbReference type="Pfam" id="PF12833">
    <property type="entry name" value="HTH_18"/>
    <property type="match status" value="1"/>
</dbReference>
<dbReference type="EMBL" id="FXAT01000006">
    <property type="protein sequence ID" value="SMG54403.1"/>
    <property type="molecule type" value="Genomic_DNA"/>
</dbReference>
<dbReference type="FunFam" id="1.10.10.60:FF:000132">
    <property type="entry name" value="AraC family transcriptional regulator"/>
    <property type="match status" value="1"/>
</dbReference>
<evidence type="ECO:0000256" key="1">
    <source>
        <dbReference type="ARBA" id="ARBA00022491"/>
    </source>
</evidence>
<evidence type="ECO:0000256" key="2">
    <source>
        <dbReference type="ARBA" id="ARBA00023015"/>
    </source>
</evidence>
<dbReference type="InterPro" id="IPR009057">
    <property type="entry name" value="Homeodomain-like_sf"/>
</dbReference>
<evidence type="ECO:0000313" key="6">
    <source>
        <dbReference type="EMBL" id="SMG54403.1"/>
    </source>
</evidence>
<keyword evidence="3" id="KW-0238">DNA-binding</keyword>
<dbReference type="Gene3D" id="2.60.120.10">
    <property type="entry name" value="Jelly Rolls"/>
    <property type="match status" value="1"/>
</dbReference>
<dbReference type="PANTHER" id="PTHR11019">
    <property type="entry name" value="HTH-TYPE TRANSCRIPTIONAL REGULATOR NIMR"/>
    <property type="match status" value="1"/>
</dbReference>
<proteinExistence type="predicted"/>
<dbReference type="Pfam" id="PF07883">
    <property type="entry name" value="Cupin_2"/>
    <property type="match status" value="1"/>
</dbReference>
<dbReference type="InterPro" id="IPR013096">
    <property type="entry name" value="Cupin_2"/>
</dbReference>
<keyword evidence="1" id="KW-0678">Repressor</keyword>
<dbReference type="SMART" id="SM00342">
    <property type="entry name" value="HTH_ARAC"/>
    <property type="match status" value="1"/>
</dbReference>
<accession>A0A1X7LM56</accession>
<dbReference type="PANTHER" id="PTHR11019:SF159">
    <property type="entry name" value="TRANSCRIPTIONAL REGULATOR-RELATED"/>
    <property type="match status" value="1"/>
</dbReference>
<reference evidence="7" key="1">
    <citation type="submission" date="2017-04" db="EMBL/GenBank/DDBJ databases">
        <authorList>
            <person name="Varghese N."/>
            <person name="Submissions S."/>
        </authorList>
    </citation>
    <scope>NUCLEOTIDE SEQUENCE [LARGE SCALE GENOMIC DNA]</scope>
    <source>
        <strain evidence="7">LMG 29540</strain>
    </source>
</reference>
<dbReference type="InterPro" id="IPR018060">
    <property type="entry name" value="HTH_AraC"/>
</dbReference>
<evidence type="ECO:0000256" key="4">
    <source>
        <dbReference type="ARBA" id="ARBA00023163"/>
    </source>
</evidence>
<evidence type="ECO:0000256" key="3">
    <source>
        <dbReference type="ARBA" id="ARBA00023125"/>
    </source>
</evidence>
<dbReference type="Proteomes" id="UP000193228">
    <property type="component" value="Unassembled WGS sequence"/>
</dbReference>
<keyword evidence="7" id="KW-1185">Reference proteome</keyword>